<reference evidence="2 3" key="1">
    <citation type="journal article" date="2019" name="Stand. Genomic Sci.">
        <title>Draft Whole-Genome Sequence of a Novel Chryseobacterium viscerum Strain Isolated from Fresh Water at Dripping Springs, New Mexico.</title>
        <authorList>
            <person name="Kyndt J.A."/>
            <person name="Moore T.C."/>
        </authorList>
    </citation>
    <scope>NUCLEOTIDE SEQUENCE [LARGE SCALE GENOMIC DNA]</scope>
    <source>
        <strain evidence="2 3">DPS</strain>
    </source>
</reference>
<evidence type="ECO:0000256" key="1">
    <source>
        <dbReference type="SAM" id="Phobius"/>
    </source>
</evidence>
<evidence type="ECO:0000313" key="3">
    <source>
        <dbReference type="Proteomes" id="UP000326384"/>
    </source>
</evidence>
<proteinExistence type="predicted"/>
<comment type="caution">
    <text evidence="2">The sequence shown here is derived from an EMBL/GenBank/DDBJ whole genome shotgun (WGS) entry which is preliminary data.</text>
</comment>
<evidence type="ECO:0000313" key="2">
    <source>
        <dbReference type="EMBL" id="KAB1230629.1"/>
    </source>
</evidence>
<feature type="transmembrane region" description="Helical" evidence="1">
    <location>
        <begin position="169"/>
        <end position="190"/>
    </location>
</feature>
<dbReference type="RefSeq" id="WP_152290200.1">
    <property type="nucleotide sequence ID" value="NZ_VTPV01000006.1"/>
</dbReference>
<feature type="transmembrane region" description="Helical" evidence="1">
    <location>
        <begin position="202"/>
        <end position="227"/>
    </location>
</feature>
<keyword evidence="3" id="KW-1185">Reference proteome</keyword>
<keyword evidence="1" id="KW-0812">Transmembrane</keyword>
<feature type="transmembrane region" description="Helical" evidence="1">
    <location>
        <begin position="5"/>
        <end position="24"/>
    </location>
</feature>
<dbReference type="EMBL" id="VTPV01000006">
    <property type="protein sequence ID" value="KAB1230629.1"/>
    <property type="molecule type" value="Genomic_DNA"/>
</dbReference>
<evidence type="ECO:0008006" key="4">
    <source>
        <dbReference type="Google" id="ProtNLM"/>
    </source>
</evidence>
<dbReference type="Proteomes" id="UP000326384">
    <property type="component" value="Unassembled WGS sequence"/>
</dbReference>
<gene>
    <name evidence="2" type="ORF">F8D52_12800</name>
</gene>
<organism evidence="2 3">
    <name type="scientific">Chryseobacterium viscerum</name>
    <dbReference type="NCBI Taxonomy" id="1037377"/>
    <lineage>
        <taxon>Bacteria</taxon>
        <taxon>Pseudomonadati</taxon>
        <taxon>Bacteroidota</taxon>
        <taxon>Flavobacteriia</taxon>
        <taxon>Flavobacteriales</taxon>
        <taxon>Weeksellaceae</taxon>
        <taxon>Chryseobacterium group</taxon>
        <taxon>Chryseobacterium</taxon>
    </lineage>
</organism>
<sequence>MKFMIIFWGAFLFFFCVPFPIFIYMMSDEFATEPRNSLAVSYGYLGFSLLIWIYVIVFFINTLFVKTFKEKNTIQSILQKGIPREAKIIDYKLLKYIPKTNINVIQIVLSFPNLRNTLIEHEMMFHDSKPQEKRFNAGNKVKVLLNPNLSQEPYFILNDQKVRFNALGIVLRIVFGILLIAYVIGLYSYFYTRESFDFGWRFLTFMHPIIFSGVMTIIYVLAFQLIVGKFFKNKKEEHILFSGRNAEATIISVSQTGLTVNDQPQIMFQVSFKDFRGVEHIAVYKKIVTLLNLSSVPKQGIVEIMYDEKDPKKIMIPKMFF</sequence>
<protein>
    <recommendedName>
        <fullName evidence="4">DUF3592 domain-containing protein</fullName>
    </recommendedName>
</protein>
<accession>A0A5N4BQC9</accession>
<keyword evidence="1" id="KW-1133">Transmembrane helix</keyword>
<feature type="transmembrane region" description="Helical" evidence="1">
    <location>
        <begin position="44"/>
        <end position="65"/>
    </location>
</feature>
<keyword evidence="1" id="KW-0472">Membrane</keyword>
<name>A0A5N4BQC9_9FLAO</name>